<evidence type="ECO:0000256" key="8">
    <source>
        <dbReference type="SAM" id="MobiDB-lite"/>
    </source>
</evidence>
<dbReference type="InterPro" id="IPR002491">
    <property type="entry name" value="ABC_transptr_periplasmic_BD"/>
</dbReference>
<dbReference type="Gene3D" id="1.10.10.60">
    <property type="entry name" value="Homeodomain-like"/>
    <property type="match status" value="2"/>
</dbReference>
<protein>
    <submittedName>
        <fullName evidence="11">Iron complex transport system substrate-binding protein</fullName>
    </submittedName>
</protein>
<proteinExistence type="inferred from homology"/>
<reference evidence="11 12" key="1">
    <citation type="submission" date="2021-03" db="EMBL/GenBank/DDBJ databases">
        <title>Genomic Encyclopedia of Type Strains, Phase IV (KMG-IV): sequencing the most valuable type-strain genomes for metagenomic binning, comparative biology and taxonomic classification.</title>
        <authorList>
            <person name="Goeker M."/>
        </authorList>
    </citation>
    <scope>NUCLEOTIDE SEQUENCE [LARGE SCALE GENOMIC DNA]</scope>
    <source>
        <strain evidence="11 12">DSM 101953</strain>
    </source>
</reference>
<evidence type="ECO:0000256" key="4">
    <source>
        <dbReference type="ARBA" id="ARBA00022729"/>
    </source>
</evidence>
<dbReference type="SUPFAM" id="SSF53807">
    <property type="entry name" value="Helical backbone' metal receptor"/>
    <property type="match status" value="1"/>
</dbReference>
<evidence type="ECO:0000256" key="1">
    <source>
        <dbReference type="ARBA" id="ARBA00004196"/>
    </source>
</evidence>
<accession>A0ABS4P3E4</accession>
<evidence type="ECO:0000256" key="2">
    <source>
        <dbReference type="ARBA" id="ARBA00008814"/>
    </source>
</evidence>
<dbReference type="Gene3D" id="3.40.50.1980">
    <property type="entry name" value="Nitrogenase molybdenum iron protein domain"/>
    <property type="match status" value="2"/>
</dbReference>
<dbReference type="InterPro" id="IPR018062">
    <property type="entry name" value="HTH_AraC-typ_CS"/>
</dbReference>
<evidence type="ECO:0000256" key="7">
    <source>
        <dbReference type="ARBA" id="ARBA00023163"/>
    </source>
</evidence>
<comment type="subcellular location">
    <subcellularLocation>
        <location evidence="1">Cell envelope</location>
    </subcellularLocation>
</comment>
<dbReference type="InterPro" id="IPR018060">
    <property type="entry name" value="HTH_AraC"/>
</dbReference>
<evidence type="ECO:0000313" key="12">
    <source>
        <dbReference type="Proteomes" id="UP000773462"/>
    </source>
</evidence>
<dbReference type="PROSITE" id="PS50983">
    <property type="entry name" value="FE_B12_PBP"/>
    <property type="match status" value="1"/>
</dbReference>
<keyword evidence="4" id="KW-0732">Signal</keyword>
<dbReference type="EMBL" id="JAGGLV010000039">
    <property type="protein sequence ID" value="MBP2116230.1"/>
    <property type="molecule type" value="Genomic_DNA"/>
</dbReference>
<evidence type="ECO:0000256" key="5">
    <source>
        <dbReference type="ARBA" id="ARBA00023015"/>
    </source>
</evidence>
<organism evidence="11 12">
    <name type="scientific">Paenibacillus silagei</name>
    <dbReference type="NCBI Taxonomy" id="1670801"/>
    <lineage>
        <taxon>Bacteria</taxon>
        <taxon>Bacillati</taxon>
        <taxon>Bacillota</taxon>
        <taxon>Bacilli</taxon>
        <taxon>Bacillales</taxon>
        <taxon>Paenibacillaceae</taxon>
        <taxon>Paenibacillus</taxon>
    </lineage>
</organism>
<dbReference type="Proteomes" id="UP000773462">
    <property type="component" value="Unassembled WGS sequence"/>
</dbReference>
<keyword evidence="3" id="KW-0813">Transport</keyword>
<sequence length="658" mass="73022">MDFKDHIVLWNHAAVEVIDIRKASFISGQPPLKYRLPASTYLYIVRGSASLLIDDSRYEISGATVFHGGKGTTIKLLKTHEILDYYLIMYRSTLTLPARRNLTVLLERSKPFTASYHCTPAHPLPLYEILDQMYGEWQTGRDLEHLHVKALFYQWVHELLHQMQGQELHPLRADVLDQAVRYMHDSYSRPFTLDTLADTLGTSPRTLSRLFRMRLQSSPAQYLVQIRMDKARELLLGTEATLHDIAAAVGYPDAYSFGKMFKKHFGNSPVRYKNSVQAASPWRDMISALSANDIAREGTLGYIDDDNHYQYDLKGASSMFRTSKPSLMLTLLLCFTIVLSACSSGNATTTTAGNGSNTPTSSPAATASSTTSPDNTAAEAQIRTISTIKGDIEVPANPQRVVVLYLLGDVLALGIKPVGVSSVNEGAAFENELKDVQKLGSWFEASPEAVLSLDPDLIIVPSEETYNALHDIAPTVLVPYEKMTTAERVSFIGHTLNKEDQATSLLNDFNAKVEDSKLKLKEAGILDSTISIMEGGGERSMLVIMSKQYGRGSQVLYEYLGMKAPEKIQQKIDSKTDVGGESVSFEVITDYSGDYIFRSSYDGMTDLTGDPIWNSIPAVKEGRLMNIDFGLSYYNDIYSLNAQLDYMVDALLAAPRVK</sequence>
<keyword evidence="6" id="KW-0238">DNA-binding</keyword>
<dbReference type="PANTHER" id="PTHR30532:SF29">
    <property type="entry name" value="FE(3+) DICITRATE-BINDING PERIPLASMIC PROTEIN"/>
    <property type="match status" value="1"/>
</dbReference>
<dbReference type="Pfam" id="PF01497">
    <property type="entry name" value="Peripla_BP_2"/>
    <property type="match status" value="1"/>
</dbReference>
<evidence type="ECO:0000313" key="11">
    <source>
        <dbReference type="EMBL" id="MBP2116230.1"/>
    </source>
</evidence>
<dbReference type="PROSITE" id="PS01124">
    <property type="entry name" value="HTH_ARAC_FAMILY_2"/>
    <property type="match status" value="1"/>
</dbReference>
<dbReference type="PANTHER" id="PTHR30532">
    <property type="entry name" value="IRON III DICITRATE-BINDING PERIPLASMIC PROTEIN"/>
    <property type="match status" value="1"/>
</dbReference>
<feature type="region of interest" description="Disordered" evidence="8">
    <location>
        <begin position="348"/>
        <end position="377"/>
    </location>
</feature>
<dbReference type="InterPro" id="IPR009057">
    <property type="entry name" value="Homeodomain-like_sf"/>
</dbReference>
<keyword evidence="12" id="KW-1185">Reference proteome</keyword>
<name>A0ABS4P3E4_9BACL</name>
<keyword evidence="7" id="KW-0804">Transcription</keyword>
<feature type="domain" description="Fe/B12 periplasmic-binding" evidence="10">
    <location>
        <begin position="400"/>
        <end position="655"/>
    </location>
</feature>
<evidence type="ECO:0000259" key="10">
    <source>
        <dbReference type="PROSITE" id="PS50983"/>
    </source>
</evidence>
<dbReference type="Pfam" id="PF12833">
    <property type="entry name" value="HTH_18"/>
    <property type="match status" value="1"/>
</dbReference>
<dbReference type="InterPro" id="IPR051313">
    <property type="entry name" value="Bact_iron-sidero_bind"/>
</dbReference>
<keyword evidence="5" id="KW-0805">Transcription regulation</keyword>
<dbReference type="SUPFAM" id="SSF46689">
    <property type="entry name" value="Homeodomain-like"/>
    <property type="match status" value="2"/>
</dbReference>
<gene>
    <name evidence="11" type="ORF">J2Z70_006447</name>
</gene>
<evidence type="ECO:0000256" key="3">
    <source>
        <dbReference type="ARBA" id="ARBA00022448"/>
    </source>
</evidence>
<evidence type="ECO:0000259" key="9">
    <source>
        <dbReference type="PROSITE" id="PS01124"/>
    </source>
</evidence>
<comment type="similarity">
    <text evidence="2">Belongs to the bacterial solute-binding protein 8 family.</text>
</comment>
<dbReference type="RefSeq" id="WP_209879597.1">
    <property type="nucleotide sequence ID" value="NZ_JAGGLV010000039.1"/>
</dbReference>
<comment type="caution">
    <text evidence="11">The sequence shown here is derived from an EMBL/GenBank/DDBJ whole genome shotgun (WGS) entry which is preliminary data.</text>
</comment>
<feature type="domain" description="HTH araC/xylS-type" evidence="9">
    <location>
        <begin position="177"/>
        <end position="275"/>
    </location>
</feature>
<dbReference type="PROSITE" id="PS00041">
    <property type="entry name" value="HTH_ARAC_FAMILY_1"/>
    <property type="match status" value="1"/>
</dbReference>
<dbReference type="SMART" id="SM00342">
    <property type="entry name" value="HTH_ARAC"/>
    <property type="match status" value="1"/>
</dbReference>
<evidence type="ECO:0000256" key="6">
    <source>
        <dbReference type="ARBA" id="ARBA00023125"/>
    </source>
</evidence>